<organism evidence="3 4">
    <name type="scientific">Nocardia bovistercoris</name>
    <dbReference type="NCBI Taxonomy" id="2785916"/>
    <lineage>
        <taxon>Bacteria</taxon>
        <taxon>Bacillati</taxon>
        <taxon>Actinomycetota</taxon>
        <taxon>Actinomycetes</taxon>
        <taxon>Mycobacteriales</taxon>
        <taxon>Nocardiaceae</taxon>
        <taxon>Nocardia</taxon>
    </lineage>
</organism>
<keyword evidence="3" id="KW-0378">Hydrolase</keyword>
<dbReference type="Gene3D" id="2.60.120.260">
    <property type="entry name" value="Galactose-binding domain-like"/>
    <property type="match status" value="1"/>
</dbReference>
<sequence>MGARAGSSRSFVTTAKPAPALGGTTLFPPDAGVKNQKKRERRADVLSYTCEELTEPVTIAGRPSVRLSIEGDPGPWFVRLCDVSLSGKSVNICDGVTGASPVGEVEITLSPAAHVLLPGHRLRLQVSADASPSYAAAPACSRRTILDVPERRSVLTLPTIAGVSA</sequence>
<dbReference type="GO" id="GO:0008239">
    <property type="term" value="F:dipeptidyl-peptidase activity"/>
    <property type="evidence" value="ECO:0007669"/>
    <property type="project" value="InterPro"/>
</dbReference>
<dbReference type="NCBIfam" id="TIGR00976">
    <property type="entry name" value="CocE_NonD"/>
    <property type="match status" value="1"/>
</dbReference>
<gene>
    <name evidence="3" type="ORF">IT779_01910</name>
</gene>
<protein>
    <submittedName>
        <fullName evidence="3">CocE/NonD family hydrolase</fullName>
    </submittedName>
</protein>
<dbReference type="Pfam" id="PF08530">
    <property type="entry name" value="PepX_C"/>
    <property type="match status" value="1"/>
</dbReference>
<comment type="caution">
    <text evidence="3">The sequence shown here is derived from an EMBL/GenBank/DDBJ whole genome shotgun (WGS) entry which is preliminary data.</text>
</comment>
<feature type="domain" description="Xaa-Pro dipeptidyl-peptidase C-terminal" evidence="2">
    <location>
        <begin position="2"/>
        <end position="156"/>
    </location>
</feature>
<proteinExistence type="predicted"/>
<keyword evidence="4" id="KW-1185">Reference proteome</keyword>
<dbReference type="Proteomes" id="UP000655751">
    <property type="component" value="Unassembled WGS sequence"/>
</dbReference>
<dbReference type="InterPro" id="IPR008979">
    <property type="entry name" value="Galactose-bd-like_sf"/>
</dbReference>
<evidence type="ECO:0000259" key="2">
    <source>
        <dbReference type="SMART" id="SM00939"/>
    </source>
</evidence>
<reference evidence="3" key="1">
    <citation type="submission" date="2020-11" db="EMBL/GenBank/DDBJ databases">
        <title>Nocardia NEAU-351.nov., a novel actinomycete isolated from the cow dung.</title>
        <authorList>
            <person name="Zhang X."/>
        </authorList>
    </citation>
    <scope>NUCLEOTIDE SEQUENCE</scope>
    <source>
        <strain evidence="3">NEAU-351</strain>
    </source>
</reference>
<dbReference type="SMART" id="SM00939">
    <property type="entry name" value="PepX_C"/>
    <property type="match status" value="1"/>
</dbReference>
<dbReference type="EMBL" id="JADMLG010000001">
    <property type="protein sequence ID" value="MBH0775041.1"/>
    <property type="molecule type" value="Genomic_DNA"/>
</dbReference>
<dbReference type="SUPFAM" id="SSF49785">
    <property type="entry name" value="Galactose-binding domain-like"/>
    <property type="match status" value="1"/>
</dbReference>
<accession>A0A931N1K8</accession>
<evidence type="ECO:0000313" key="4">
    <source>
        <dbReference type="Proteomes" id="UP000655751"/>
    </source>
</evidence>
<evidence type="ECO:0000313" key="3">
    <source>
        <dbReference type="EMBL" id="MBH0775041.1"/>
    </source>
</evidence>
<evidence type="ECO:0000256" key="1">
    <source>
        <dbReference type="SAM" id="MobiDB-lite"/>
    </source>
</evidence>
<dbReference type="AlphaFoldDB" id="A0A931N1K8"/>
<dbReference type="InterPro" id="IPR013736">
    <property type="entry name" value="Xaa-Pro_dipept_C"/>
</dbReference>
<feature type="region of interest" description="Disordered" evidence="1">
    <location>
        <begin position="1"/>
        <end position="34"/>
    </location>
</feature>
<name>A0A931N1K8_9NOCA</name>
<dbReference type="InterPro" id="IPR005674">
    <property type="entry name" value="CocE/Ser_esterase"/>
</dbReference>